<feature type="compositionally biased region" description="Pro residues" evidence="1">
    <location>
        <begin position="60"/>
        <end position="70"/>
    </location>
</feature>
<name>A0A4U7B3I7_9PEZI</name>
<gene>
    <name evidence="2" type="ORF">C1H76_5118</name>
</gene>
<protein>
    <submittedName>
        <fullName evidence="2">Uncharacterized protein</fullName>
    </submittedName>
</protein>
<feature type="compositionally biased region" description="Polar residues" evidence="1">
    <location>
        <begin position="353"/>
        <end position="370"/>
    </location>
</feature>
<evidence type="ECO:0000313" key="3">
    <source>
        <dbReference type="Proteomes" id="UP000308133"/>
    </source>
</evidence>
<dbReference type="AlphaFoldDB" id="A0A4U7B3I7"/>
<dbReference type="EMBL" id="PTQR01000064">
    <property type="protein sequence ID" value="TKX22664.1"/>
    <property type="molecule type" value="Genomic_DNA"/>
</dbReference>
<comment type="caution">
    <text evidence="2">The sequence shown here is derived from an EMBL/GenBank/DDBJ whole genome shotgun (WGS) entry which is preliminary data.</text>
</comment>
<proteinExistence type="predicted"/>
<accession>A0A4U7B3I7</accession>
<feature type="compositionally biased region" description="Polar residues" evidence="1">
    <location>
        <begin position="125"/>
        <end position="135"/>
    </location>
</feature>
<evidence type="ECO:0000256" key="1">
    <source>
        <dbReference type="SAM" id="MobiDB-lite"/>
    </source>
</evidence>
<feature type="region of interest" description="Disordered" evidence="1">
    <location>
        <begin position="30"/>
        <end position="333"/>
    </location>
</feature>
<organism evidence="2 3">
    <name type="scientific">Elsinoe australis</name>
    <dbReference type="NCBI Taxonomy" id="40998"/>
    <lineage>
        <taxon>Eukaryota</taxon>
        <taxon>Fungi</taxon>
        <taxon>Dikarya</taxon>
        <taxon>Ascomycota</taxon>
        <taxon>Pezizomycotina</taxon>
        <taxon>Dothideomycetes</taxon>
        <taxon>Dothideomycetidae</taxon>
        <taxon>Myriangiales</taxon>
        <taxon>Elsinoaceae</taxon>
        <taxon>Elsinoe</taxon>
    </lineage>
</organism>
<feature type="compositionally biased region" description="Polar residues" evidence="1">
    <location>
        <begin position="287"/>
        <end position="296"/>
    </location>
</feature>
<dbReference type="Proteomes" id="UP000308133">
    <property type="component" value="Unassembled WGS sequence"/>
</dbReference>
<evidence type="ECO:0000313" key="2">
    <source>
        <dbReference type="EMBL" id="TKX22664.1"/>
    </source>
</evidence>
<feature type="compositionally biased region" description="Basic and acidic residues" evidence="1">
    <location>
        <begin position="113"/>
        <end position="124"/>
    </location>
</feature>
<feature type="compositionally biased region" description="Polar residues" evidence="1">
    <location>
        <begin position="315"/>
        <end position="329"/>
    </location>
</feature>
<feature type="compositionally biased region" description="Basic and acidic residues" evidence="1">
    <location>
        <begin position="274"/>
        <end position="285"/>
    </location>
</feature>
<sequence>MAVRSGSIVLPEWQDDAEYIVRPPWEQFRPHITTGDDEDLESSNPALGGGETVRVCNPCVPDPNYGPPPQQTDNSIIDGSRAQSQDGTPFNIPIYDYNRDPQRAATFQSPQRSTDRTYPDRYRSTGDSTSPTRRTQGARAYYSRRSNSGNVPAHQILDERFRRRANRTASDAPSHPYAQDEASGGSPVPQLGSRPVPGIALARGHSRPQPRIPSGSAPPAYTRIFDQGGPSWNHSPTRPRPTGRRSIPAEPVREEDECPVCGTHDPPFGPNGDQAERERHIEECISSHLQFSSPTRATPVPIPERAPETSAEAGPSTSVDTERQTQPSGPGSFIAARLPFLASFSSSPASSSTNVPPQSPVGTPQRSGSIRTRPRGHTHQQRMLVYHATEKDCFDGAGNAQECIICFEDFEVGEEMVY</sequence>
<feature type="compositionally biased region" description="Polar residues" evidence="1">
    <location>
        <begin position="71"/>
        <end position="88"/>
    </location>
</feature>
<feature type="region of interest" description="Disordered" evidence="1">
    <location>
        <begin position="345"/>
        <end position="380"/>
    </location>
</feature>
<reference evidence="2 3" key="1">
    <citation type="submission" date="2018-02" db="EMBL/GenBank/DDBJ databases">
        <title>Draft genome sequences of Elsinoe sp., causing black scab on jojoba.</title>
        <authorList>
            <person name="Stodart B."/>
            <person name="Jeffress S."/>
            <person name="Ash G."/>
            <person name="Arun Chinnappa K."/>
        </authorList>
    </citation>
    <scope>NUCLEOTIDE SEQUENCE [LARGE SCALE GENOMIC DNA]</scope>
    <source>
        <strain evidence="2 3">Hillstone_2</strain>
    </source>
</reference>